<dbReference type="InterPro" id="IPR000014">
    <property type="entry name" value="PAS"/>
</dbReference>
<dbReference type="InterPro" id="IPR013656">
    <property type="entry name" value="PAS_4"/>
</dbReference>
<dbReference type="InterPro" id="IPR003661">
    <property type="entry name" value="HisK_dim/P_dom"/>
</dbReference>
<dbReference type="SMART" id="SM00387">
    <property type="entry name" value="HATPase_c"/>
    <property type="match status" value="1"/>
</dbReference>
<keyword evidence="5" id="KW-0418">Kinase</keyword>
<dbReference type="GO" id="GO:0000155">
    <property type="term" value="F:phosphorelay sensor kinase activity"/>
    <property type="evidence" value="ECO:0007669"/>
    <property type="project" value="InterPro"/>
</dbReference>
<dbReference type="PANTHER" id="PTHR43304">
    <property type="entry name" value="PHYTOCHROME-LIKE PROTEIN CPH1"/>
    <property type="match status" value="1"/>
</dbReference>
<evidence type="ECO:0000256" key="5">
    <source>
        <dbReference type="ARBA" id="ARBA00022777"/>
    </source>
</evidence>
<evidence type="ECO:0000256" key="1">
    <source>
        <dbReference type="ARBA" id="ARBA00000085"/>
    </source>
</evidence>
<dbReference type="InterPro" id="IPR029016">
    <property type="entry name" value="GAF-like_dom_sf"/>
</dbReference>
<dbReference type="SMART" id="SM00065">
    <property type="entry name" value="GAF"/>
    <property type="match status" value="1"/>
</dbReference>
<organism evidence="9 10">
    <name type="scientific">Natronorubrum aibiense</name>
    <dbReference type="NCBI Taxonomy" id="348826"/>
    <lineage>
        <taxon>Archaea</taxon>
        <taxon>Methanobacteriati</taxon>
        <taxon>Methanobacteriota</taxon>
        <taxon>Stenosarchaea group</taxon>
        <taxon>Halobacteria</taxon>
        <taxon>Halobacteriales</taxon>
        <taxon>Natrialbaceae</taxon>
        <taxon>Natronorubrum</taxon>
    </lineage>
</organism>
<evidence type="ECO:0000256" key="2">
    <source>
        <dbReference type="ARBA" id="ARBA00012438"/>
    </source>
</evidence>
<sequence length="610" mass="68616">MAAVLLLYHLQPDSGITTPLTAPPILTALSSVAGFAVGFHDAKAKTRAHVLEQRNRELRETQTELEDTVTQLEESEHRYRTLTENIPNGAVALLDREFQHTLIAGQGFEKLDFDASGVRGERIQDVYADQHLDIIEPHYRATLDGEQTTFEITFQSRTFEFRTHPLTNDENDVYAILAMSQDITERKQRERELEKQAHEQRVVAELGQLALETDDLDELMDEAVHQVTTVLDTDFCKVLDLDETGTELLLRQGVGWNDGLVGEEIVSAVESDSQAAYTLENNHPIVVEDLESETRFSGPELLTAHDVRSGISTVIGPFDDPWGILGTHDTDRATFSDEDISFVQSVSNILAEAIERQQYQTELEDLIADIEESNKRLEQFAYAASHDLQEPLRMVSSYLQLIERRYEDELDDEGQEFLEFAVDGAERMRSMIDGLLKYSRVETEADPLEPVELEAILEDVLDDLQVAIETTDATITADSLPRVEGDARQLRQVFQNLLENAFEYSGDEPPTVHVSAQRNGTNWIITVEDTGIGIASEDHDQIFEVFERAHSRSEGNGTGIGLALCERIIERHGGEIWVESTPNEGAKFSFSLSAVGIRERPPRRRSGQRH</sequence>
<evidence type="ECO:0000259" key="7">
    <source>
        <dbReference type="PROSITE" id="PS50109"/>
    </source>
</evidence>
<dbReference type="SUPFAM" id="SSF55874">
    <property type="entry name" value="ATPase domain of HSP90 chaperone/DNA topoisomerase II/histidine kinase"/>
    <property type="match status" value="1"/>
</dbReference>
<name>A0A5P9P9Q0_9EURY</name>
<dbReference type="RefSeq" id="WP_152944407.1">
    <property type="nucleotide sequence ID" value="NZ_CP045490.1"/>
</dbReference>
<dbReference type="KEGG" id="nas:GCU68_19005"/>
<dbReference type="FunFam" id="3.30.565.10:FF:000006">
    <property type="entry name" value="Sensor histidine kinase WalK"/>
    <property type="match status" value="1"/>
</dbReference>
<dbReference type="InterPro" id="IPR036097">
    <property type="entry name" value="HisK_dim/P_sf"/>
</dbReference>
<dbReference type="InterPro" id="IPR003018">
    <property type="entry name" value="GAF"/>
</dbReference>
<feature type="coiled-coil region" evidence="6">
    <location>
        <begin position="48"/>
        <end position="85"/>
    </location>
</feature>
<dbReference type="InterPro" id="IPR035965">
    <property type="entry name" value="PAS-like_dom_sf"/>
</dbReference>
<dbReference type="OrthoDB" id="8127at2157"/>
<evidence type="ECO:0000256" key="4">
    <source>
        <dbReference type="ARBA" id="ARBA00022679"/>
    </source>
</evidence>
<dbReference type="Gene3D" id="3.30.565.10">
    <property type="entry name" value="Histidine kinase-like ATPase, C-terminal domain"/>
    <property type="match status" value="1"/>
</dbReference>
<protein>
    <recommendedName>
        <fullName evidence="2">histidine kinase</fullName>
        <ecNumber evidence="2">2.7.13.3</ecNumber>
    </recommendedName>
</protein>
<dbReference type="CDD" id="cd00082">
    <property type="entry name" value="HisKA"/>
    <property type="match status" value="1"/>
</dbReference>
<dbReference type="InterPro" id="IPR000700">
    <property type="entry name" value="PAS-assoc_C"/>
</dbReference>
<evidence type="ECO:0000313" key="9">
    <source>
        <dbReference type="EMBL" id="QFU84848.1"/>
    </source>
</evidence>
<dbReference type="Gene3D" id="3.30.450.20">
    <property type="entry name" value="PAS domain"/>
    <property type="match status" value="1"/>
</dbReference>
<dbReference type="AlphaFoldDB" id="A0A5P9P9Q0"/>
<dbReference type="EC" id="2.7.13.3" evidence="2"/>
<reference evidence="9 10" key="1">
    <citation type="journal article" date="2007" name="Int. J. Syst. Evol. Microbiol.">
        <title>Natronorubrum sulfidifaciens sp. nov., an extremely haloalkaliphilic archaeon isolated from Aiding salt lake in Xin-Jiang, China.</title>
        <authorList>
            <person name="Cui H.L."/>
            <person name="Tohty D."/>
            <person name="Liu H.C."/>
            <person name="Liu S.J."/>
            <person name="Oren A."/>
            <person name="Zhou P.J."/>
        </authorList>
    </citation>
    <scope>NUCLEOTIDE SEQUENCE [LARGE SCALE GENOMIC DNA]</scope>
    <source>
        <strain evidence="9 10">7-3</strain>
        <plasmid evidence="9">unnamed2</plasmid>
    </source>
</reference>
<dbReference type="SUPFAM" id="SSF47384">
    <property type="entry name" value="Homodimeric domain of signal transducing histidine kinase"/>
    <property type="match status" value="1"/>
</dbReference>
<dbReference type="InterPro" id="IPR003594">
    <property type="entry name" value="HATPase_dom"/>
</dbReference>
<dbReference type="InterPro" id="IPR052162">
    <property type="entry name" value="Sensor_kinase/Photoreceptor"/>
</dbReference>
<dbReference type="InterPro" id="IPR004358">
    <property type="entry name" value="Sig_transdc_His_kin-like_C"/>
</dbReference>
<evidence type="ECO:0000256" key="3">
    <source>
        <dbReference type="ARBA" id="ARBA00022553"/>
    </source>
</evidence>
<dbReference type="SUPFAM" id="SSF55781">
    <property type="entry name" value="GAF domain-like"/>
    <property type="match status" value="1"/>
</dbReference>
<dbReference type="PRINTS" id="PR00344">
    <property type="entry name" value="BCTRLSENSOR"/>
</dbReference>
<dbReference type="Pfam" id="PF02518">
    <property type="entry name" value="HATPase_c"/>
    <property type="match status" value="1"/>
</dbReference>
<keyword evidence="4" id="KW-0808">Transferase</keyword>
<evidence type="ECO:0000256" key="6">
    <source>
        <dbReference type="SAM" id="Coils"/>
    </source>
</evidence>
<keyword evidence="3" id="KW-0597">Phosphoprotein</keyword>
<comment type="catalytic activity">
    <reaction evidence="1">
        <text>ATP + protein L-histidine = ADP + protein N-phospho-L-histidine.</text>
        <dbReference type="EC" id="2.7.13.3"/>
    </reaction>
</comment>
<evidence type="ECO:0000313" key="10">
    <source>
        <dbReference type="Proteomes" id="UP000326170"/>
    </source>
</evidence>
<dbReference type="SMART" id="SM00388">
    <property type="entry name" value="HisKA"/>
    <property type="match status" value="1"/>
</dbReference>
<accession>A0A5P9P9Q0</accession>
<dbReference type="NCBIfam" id="TIGR00229">
    <property type="entry name" value="sensory_box"/>
    <property type="match status" value="1"/>
</dbReference>
<feature type="domain" description="PAC" evidence="8">
    <location>
        <begin position="133"/>
        <end position="195"/>
    </location>
</feature>
<evidence type="ECO:0000259" key="8">
    <source>
        <dbReference type="PROSITE" id="PS50113"/>
    </source>
</evidence>
<dbReference type="Pfam" id="PF00512">
    <property type="entry name" value="HisKA"/>
    <property type="match status" value="1"/>
</dbReference>
<dbReference type="Pfam" id="PF01590">
    <property type="entry name" value="GAF"/>
    <property type="match status" value="1"/>
</dbReference>
<dbReference type="GeneID" id="42303148"/>
<gene>
    <name evidence="9" type="ORF">GCU68_19005</name>
</gene>
<dbReference type="InterPro" id="IPR005467">
    <property type="entry name" value="His_kinase_dom"/>
</dbReference>
<feature type="domain" description="Histidine kinase" evidence="7">
    <location>
        <begin position="383"/>
        <end position="596"/>
    </location>
</feature>
<geneLocation type="plasmid" evidence="9 10">
    <name>unnamed2</name>
</geneLocation>
<dbReference type="PANTHER" id="PTHR43304:SF1">
    <property type="entry name" value="PAC DOMAIN-CONTAINING PROTEIN"/>
    <property type="match status" value="1"/>
</dbReference>
<proteinExistence type="predicted"/>
<dbReference type="Proteomes" id="UP000326170">
    <property type="component" value="Plasmid unnamed2"/>
</dbReference>
<keyword evidence="9" id="KW-0614">Plasmid</keyword>
<dbReference type="Pfam" id="PF08448">
    <property type="entry name" value="PAS_4"/>
    <property type="match status" value="1"/>
</dbReference>
<dbReference type="Gene3D" id="1.10.287.130">
    <property type="match status" value="1"/>
</dbReference>
<dbReference type="PROSITE" id="PS50109">
    <property type="entry name" value="HIS_KIN"/>
    <property type="match status" value="1"/>
</dbReference>
<dbReference type="EMBL" id="CP045490">
    <property type="protein sequence ID" value="QFU84848.1"/>
    <property type="molecule type" value="Genomic_DNA"/>
</dbReference>
<keyword evidence="10" id="KW-1185">Reference proteome</keyword>
<dbReference type="InterPro" id="IPR036890">
    <property type="entry name" value="HATPase_C_sf"/>
</dbReference>
<dbReference type="Gene3D" id="3.30.450.40">
    <property type="match status" value="1"/>
</dbReference>
<dbReference type="PROSITE" id="PS50113">
    <property type="entry name" value="PAC"/>
    <property type="match status" value="1"/>
</dbReference>
<dbReference type="SUPFAM" id="SSF55785">
    <property type="entry name" value="PYP-like sensor domain (PAS domain)"/>
    <property type="match status" value="1"/>
</dbReference>
<keyword evidence="6" id="KW-0175">Coiled coil</keyword>